<dbReference type="SUPFAM" id="SSF117892">
    <property type="entry name" value="Band 7/SPFH domain"/>
    <property type="match status" value="1"/>
</dbReference>
<keyword evidence="1" id="KW-0645">Protease</keyword>
<dbReference type="InterPro" id="IPR036013">
    <property type="entry name" value="Band_7/SPFH_dom_sf"/>
</dbReference>
<evidence type="ECO:0000313" key="1">
    <source>
        <dbReference type="EMBL" id="VFS62244.1"/>
    </source>
</evidence>
<sequence>MLDARIQTMDNQADRFVTKEKKDLIVDSYIKWRISDFSRYYLATGGGDVSQAEVLLKRKFSDRPAFRNWSPGREGYRHRFPRSSDAGSA</sequence>
<dbReference type="Gene3D" id="3.30.479.30">
    <property type="entry name" value="Band 7 domain"/>
    <property type="match status" value="1"/>
</dbReference>
<gene>
    <name evidence="1" type="primary">hflC_1</name>
    <name evidence="1" type="ORF">NCTC12998_01781</name>
</gene>
<protein>
    <submittedName>
        <fullName evidence="1">Modulator of FtsH protease HflC</fullName>
    </submittedName>
</protein>
<dbReference type="GO" id="GO:0006508">
    <property type="term" value="P:proteolysis"/>
    <property type="evidence" value="ECO:0007669"/>
    <property type="project" value="UniProtKB-KW"/>
</dbReference>
<dbReference type="EMBL" id="CAADJE010000020">
    <property type="protein sequence ID" value="VFS62244.1"/>
    <property type="molecule type" value="Genomic_DNA"/>
</dbReference>
<name>A0A485AMA9_RAOPL</name>
<accession>A0A485AMA9</accession>
<dbReference type="PANTHER" id="PTHR42911">
    <property type="entry name" value="MODULATOR OF FTSH PROTEASE HFLC"/>
    <property type="match status" value="1"/>
</dbReference>
<organism evidence="1 2">
    <name type="scientific">Raoultella planticola</name>
    <name type="common">Klebsiella planticola</name>
    <dbReference type="NCBI Taxonomy" id="575"/>
    <lineage>
        <taxon>Bacteria</taxon>
        <taxon>Pseudomonadati</taxon>
        <taxon>Pseudomonadota</taxon>
        <taxon>Gammaproteobacteria</taxon>
        <taxon>Enterobacterales</taxon>
        <taxon>Enterobacteriaceae</taxon>
        <taxon>Klebsiella/Raoultella group</taxon>
        <taxon>Raoultella</taxon>
    </lineage>
</organism>
<reference evidence="1 2" key="1">
    <citation type="submission" date="2019-03" db="EMBL/GenBank/DDBJ databases">
        <authorList>
            <consortium name="Pathogen Informatics"/>
        </authorList>
    </citation>
    <scope>NUCLEOTIDE SEQUENCE [LARGE SCALE GENOMIC DNA]</scope>
    <source>
        <strain evidence="1 2">NCTC12998</strain>
    </source>
</reference>
<keyword evidence="1" id="KW-0378">Hydrolase</keyword>
<evidence type="ECO:0000313" key="2">
    <source>
        <dbReference type="Proteomes" id="UP000345637"/>
    </source>
</evidence>
<dbReference type="Proteomes" id="UP000345637">
    <property type="component" value="Unassembled WGS sequence"/>
</dbReference>
<dbReference type="AlphaFoldDB" id="A0A485AMA9"/>
<proteinExistence type="predicted"/>
<dbReference type="GO" id="GO:0008233">
    <property type="term" value="F:peptidase activity"/>
    <property type="evidence" value="ECO:0007669"/>
    <property type="project" value="UniProtKB-KW"/>
</dbReference>
<dbReference type="PANTHER" id="PTHR42911:SF1">
    <property type="entry name" value="MODULATOR OF FTSH PROTEASE HFLC"/>
    <property type="match status" value="1"/>
</dbReference>